<keyword evidence="5" id="KW-1185">Reference proteome</keyword>
<dbReference type="Gene3D" id="2.60.40.1120">
    <property type="entry name" value="Carboxypeptidase-like, regulatory domain"/>
    <property type="match status" value="1"/>
</dbReference>
<sequence length="1045" mass="115675">MQIPLKRGQGILLPCQSSLLRGYSLTLLLFFSFFLQVNGQSRSSQKTINGQVSTDDGKPMQGVTVQLKESFVSTVTNAEGGFSIVVPEKNSGVLVFTNVGYADKEVNINNTTAAVSIRLTAVDKALDEVVVVGYGKQKKATLTGSVTQINTSDIKQSTSVNISNSLAGRMPGVIANNRSGEPGADGSSILIRGAGTTGNAAPLYVIDGVANRSGFERLNPNDIESISILKDASAAIYGAQAANGVILVTTKRGKTGKPTISYDASYGLSQPTRVPELVSSYEYAIFRNEKDARQNAGTPTFSAAQIQKYKDGSDPLNYPNTDWYDEVLKPWTPQTQHSLSVAGGSDRVKYFMSGGYTFQDAFYRKSATDYKQYNIRMNLDAQVTKLFKISLDIVGRSENRKYSPAGSDGIFLSILGAYPGLAPFYPNGMPVAGIEGPNPLQMAQGYDGYRKAVNNTAQTLASFELKLPFITQGLSLAGFAAHDFAFYNGKTFTKPFDLYRYDSTAKQYNNVSDILLGDPAISQNYGSSLLKTYHLKLNYEKRFGDHRFNSFIAVEQSDYYNEGINASRSALVSGQIDQLFAFTNDATRNTNGSSADQNARRNFFGRINYNYKEKYLAEFVFRRDGSFNFPPGKQYGNFPGLSVGWVASEEDFVKKALPFFTFLKLRGSYSQLGNDRIAQYQYLARYTVADPFAYQTYFLGNDVNPIYAPGLMPGVAPNPNVTWEVEKMKNIALEGSVLKGKLDFSVEYYTARRDKLLAPRNASIPATAGLTLPDENIGRVDRSGIELTLGHKGEIGKDFTYYVAGNFTKTKSTVEFIDESPNVREWQKRQGFQLGSWLVYPTNGIFNTQEELTETAAKLPGTKVGDIKYVDFNKDGVINANDQVRIYESPIPLIVYGVRMGADYKGLSLNLLWQGQAKAKQVLLPQANNGEFIPPKWLFDERWTAENPNAKYPGSFDRTYGINNRASEFWLQDMSFLKLKSAEIAYTFNSARLKNAGITNLRVYLNGFNLFSFDKVKHYDPETVAYTGAYYPQTRIYTVGLNLGF</sequence>
<dbReference type="NCBIfam" id="TIGR04056">
    <property type="entry name" value="OMP_RagA_SusC"/>
    <property type="match status" value="1"/>
</dbReference>
<protein>
    <submittedName>
        <fullName evidence="4">TonB-dependent receptor</fullName>
    </submittedName>
</protein>
<evidence type="ECO:0000313" key="5">
    <source>
        <dbReference type="Proteomes" id="UP001165367"/>
    </source>
</evidence>
<dbReference type="InterPro" id="IPR037066">
    <property type="entry name" value="Plug_dom_sf"/>
</dbReference>
<dbReference type="PROSITE" id="PS52016">
    <property type="entry name" value="TONB_DEPENDENT_REC_3"/>
    <property type="match status" value="1"/>
</dbReference>
<evidence type="ECO:0000256" key="2">
    <source>
        <dbReference type="PROSITE-ProRule" id="PRU01360"/>
    </source>
</evidence>
<keyword evidence="2" id="KW-1134">Transmembrane beta strand</keyword>
<dbReference type="EMBL" id="JAKLTR010000002">
    <property type="protein sequence ID" value="MCG2613481.1"/>
    <property type="molecule type" value="Genomic_DNA"/>
</dbReference>
<dbReference type="Gene3D" id="2.170.130.10">
    <property type="entry name" value="TonB-dependent receptor, plug domain"/>
    <property type="match status" value="1"/>
</dbReference>
<dbReference type="Pfam" id="PF13715">
    <property type="entry name" value="CarbopepD_reg_2"/>
    <property type="match status" value="1"/>
</dbReference>
<comment type="subcellular location">
    <subcellularLocation>
        <location evidence="2">Cell outer membrane</location>
        <topology evidence="2">Multi-pass membrane protein</topology>
    </subcellularLocation>
</comment>
<keyword evidence="1" id="KW-0732">Signal</keyword>
<keyword evidence="2" id="KW-0472">Membrane</keyword>
<dbReference type="PANTHER" id="PTHR30069">
    <property type="entry name" value="TONB-DEPENDENT OUTER MEMBRANE RECEPTOR"/>
    <property type="match status" value="1"/>
</dbReference>
<keyword evidence="4" id="KW-0675">Receptor</keyword>
<dbReference type="SUPFAM" id="SSF49464">
    <property type="entry name" value="Carboxypeptidase regulatory domain-like"/>
    <property type="match status" value="1"/>
</dbReference>
<feature type="domain" description="TonB-dependent receptor plug" evidence="3">
    <location>
        <begin position="139"/>
        <end position="245"/>
    </location>
</feature>
<dbReference type="SUPFAM" id="SSF56935">
    <property type="entry name" value="Porins"/>
    <property type="match status" value="1"/>
</dbReference>
<accession>A0ABS9KMF4</accession>
<dbReference type="InterPro" id="IPR023996">
    <property type="entry name" value="TonB-dep_OMP_SusC/RagA"/>
</dbReference>
<comment type="caution">
    <text evidence="4">The sequence shown here is derived from an EMBL/GenBank/DDBJ whole genome shotgun (WGS) entry which is preliminary data.</text>
</comment>
<dbReference type="Proteomes" id="UP001165367">
    <property type="component" value="Unassembled WGS sequence"/>
</dbReference>
<reference evidence="4" key="1">
    <citation type="submission" date="2022-01" db="EMBL/GenBank/DDBJ databases">
        <authorList>
            <person name="Jo J.-H."/>
            <person name="Im W.-T."/>
        </authorList>
    </citation>
    <scope>NUCLEOTIDE SEQUENCE</scope>
    <source>
        <strain evidence="4">NA20</strain>
    </source>
</reference>
<keyword evidence="2" id="KW-0813">Transport</keyword>
<evidence type="ECO:0000259" key="3">
    <source>
        <dbReference type="Pfam" id="PF07715"/>
    </source>
</evidence>
<dbReference type="NCBIfam" id="TIGR04057">
    <property type="entry name" value="SusC_RagA_signa"/>
    <property type="match status" value="1"/>
</dbReference>
<gene>
    <name evidence="4" type="ORF">LZZ85_04280</name>
</gene>
<dbReference type="Pfam" id="PF07715">
    <property type="entry name" value="Plug"/>
    <property type="match status" value="1"/>
</dbReference>
<dbReference type="InterPro" id="IPR008969">
    <property type="entry name" value="CarboxyPept-like_regulatory"/>
</dbReference>
<name>A0ABS9KMF4_9BACT</name>
<comment type="similarity">
    <text evidence="2">Belongs to the TonB-dependent receptor family.</text>
</comment>
<dbReference type="RefSeq" id="WP_237868709.1">
    <property type="nucleotide sequence ID" value="NZ_JAKLTR010000002.1"/>
</dbReference>
<evidence type="ECO:0000313" key="4">
    <source>
        <dbReference type="EMBL" id="MCG2613481.1"/>
    </source>
</evidence>
<organism evidence="4 5">
    <name type="scientific">Terrimonas ginsenosidimutans</name>
    <dbReference type="NCBI Taxonomy" id="2908004"/>
    <lineage>
        <taxon>Bacteria</taxon>
        <taxon>Pseudomonadati</taxon>
        <taxon>Bacteroidota</taxon>
        <taxon>Chitinophagia</taxon>
        <taxon>Chitinophagales</taxon>
        <taxon>Chitinophagaceae</taxon>
        <taxon>Terrimonas</taxon>
    </lineage>
</organism>
<keyword evidence="2" id="KW-0998">Cell outer membrane</keyword>
<dbReference type="InterPro" id="IPR012910">
    <property type="entry name" value="Plug_dom"/>
</dbReference>
<evidence type="ECO:0000256" key="1">
    <source>
        <dbReference type="ARBA" id="ARBA00022729"/>
    </source>
</evidence>
<dbReference type="InterPro" id="IPR039426">
    <property type="entry name" value="TonB-dep_rcpt-like"/>
</dbReference>
<dbReference type="PANTHER" id="PTHR30069:SF29">
    <property type="entry name" value="HEMOGLOBIN AND HEMOGLOBIN-HAPTOGLOBIN-BINDING PROTEIN 1-RELATED"/>
    <property type="match status" value="1"/>
</dbReference>
<dbReference type="InterPro" id="IPR023997">
    <property type="entry name" value="TonB-dep_OMP_SusC/RagA_CS"/>
</dbReference>
<keyword evidence="2" id="KW-0812">Transmembrane</keyword>
<proteinExistence type="inferred from homology"/>